<proteinExistence type="predicted"/>
<dbReference type="AlphaFoldDB" id="K5WX89"/>
<keyword evidence="4" id="KW-1185">Reference proteome</keyword>
<protein>
    <recommendedName>
        <fullName evidence="2">Fungal-type protein kinase domain-containing protein</fullName>
    </recommendedName>
</protein>
<sequence>MDDIGIREFYEKIGANPPASAQVEDRTFRGKQTHAFETVGSFVDVLKSCLMRLEKNVLKVVECSKHAPVGLPNATKARPDVVIYQKDYLQNAKDKLFWGSIEMAVEFHSAGNTPTKRSEQAASYVSYLLRARPDLVTALGLLIEVDGLVFFFCNANGIKKLSLSNADDYLPLLSAIVKYINEGQTNNIDKTLSRVPSTVLYNVSVPNRVPNESSPLNPTEYKSCSLRYSRDPFGCRPNIFIYKPENDMSAVRVIKDQYIRKDSRWVEKNILAKIHKNGVYPAVVRMCFYGEITQARCGDRIRVRICLQDYGTPFLSLKTPRDVIYALYDLLEGKLTRGLYLDRQILHRDISPWNIMIRDSDYTQSIGTYSPTSPVFIRHLLDPGVPKHESSIFLIDFGYSQDLESSRDGLAGTPMFIARAVQAGKPLPPSRDMCFPELPPLSERIERAYKSNYPKRMELFKEKLGAQTEPWEADRELGIFQHKLEHDGESGVWSSFWWALLAFPDQAENVPINASIWTELMPTFNTPGTEFPEHDNRTKVLYSLFLGDENVFHPGYGDLLGLFQDIAEAIMSDYHWAEPGVRRLSDYVHEILQRIILNFIVKNMDEPFMDLKKADKNRTVQRRGSTLYLSISESSKRKTQETLPNPTPPKHAISGGNEPSDSDTADEDTQRIEKKARIGDV</sequence>
<feature type="region of interest" description="Disordered" evidence="1">
    <location>
        <begin position="629"/>
        <end position="681"/>
    </location>
</feature>
<dbReference type="InterPro" id="IPR008266">
    <property type="entry name" value="Tyr_kinase_AS"/>
</dbReference>
<dbReference type="InterPro" id="IPR040976">
    <property type="entry name" value="Pkinase_fungal"/>
</dbReference>
<dbReference type="KEGG" id="abp:AGABI1DRAFT132224"/>
<feature type="compositionally biased region" description="Basic and acidic residues" evidence="1">
    <location>
        <begin position="668"/>
        <end position="681"/>
    </location>
</feature>
<dbReference type="GeneID" id="18827629"/>
<feature type="domain" description="Fungal-type protein kinase" evidence="2">
    <location>
        <begin position="295"/>
        <end position="418"/>
    </location>
</feature>
<dbReference type="GO" id="GO:0004672">
    <property type="term" value="F:protein kinase activity"/>
    <property type="evidence" value="ECO:0007669"/>
    <property type="project" value="InterPro"/>
</dbReference>
<accession>K5WX89</accession>
<dbReference type="PROSITE" id="PS00109">
    <property type="entry name" value="PROTEIN_KINASE_TYR"/>
    <property type="match status" value="1"/>
</dbReference>
<evidence type="ECO:0000256" key="1">
    <source>
        <dbReference type="SAM" id="MobiDB-lite"/>
    </source>
</evidence>
<dbReference type="eggNOG" id="ENOG502SPAN">
    <property type="taxonomic scope" value="Eukaryota"/>
</dbReference>
<dbReference type="OMA" id="ATNIHEM"/>
<dbReference type="SUPFAM" id="SSF56112">
    <property type="entry name" value="Protein kinase-like (PK-like)"/>
    <property type="match status" value="1"/>
</dbReference>
<reference evidence="4" key="1">
    <citation type="journal article" date="2012" name="Proc. Natl. Acad. Sci. U.S.A.">
        <title>Genome sequence of the button mushroom Agaricus bisporus reveals mechanisms governing adaptation to a humic-rich ecological niche.</title>
        <authorList>
            <person name="Morin E."/>
            <person name="Kohler A."/>
            <person name="Baker A.R."/>
            <person name="Foulongne-Oriol M."/>
            <person name="Lombard V."/>
            <person name="Nagy L.G."/>
            <person name="Ohm R.A."/>
            <person name="Patyshakuliyeva A."/>
            <person name="Brun A."/>
            <person name="Aerts A.L."/>
            <person name="Bailey A.M."/>
            <person name="Billette C."/>
            <person name="Coutinho P.M."/>
            <person name="Deakin G."/>
            <person name="Doddapaneni H."/>
            <person name="Floudas D."/>
            <person name="Grimwood J."/>
            <person name="Hilden K."/>
            <person name="Kuees U."/>
            <person name="LaButti K.M."/>
            <person name="Lapidus A."/>
            <person name="Lindquist E.A."/>
            <person name="Lucas S.M."/>
            <person name="Murat C."/>
            <person name="Riley R.W."/>
            <person name="Salamov A.A."/>
            <person name="Schmutz J."/>
            <person name="Subramanian V."/>
            <person name="Woesten H.A.B."/>
            <person name="Xu J."/>
            <person name="Eastwood D.C."/>
            <person name="Foster G.D."/>
            <person name="Sonnenberg A.S."/>
            <person name="Cullen D."/>
            <person name="de Vries R.P."/>
            <person name="Lundell T."/>
            <person name="Hibbett D.S."/>
            <person name="Henrissat B."/>
            <person name="Burton K.S."/>
            <person name="Kerrigan R.W."/>
            <person name="Challen M.P."/>
            <person name="Grigoriev I.V."/>
            <person name="Martin F."/>
        </authorList>
    </citation>
    <scope>NUCLEOTIDE SEQUENCE [LARGE SCALE GENOMIC DNA]</scope>
    <source>
        <strain evidence="4">JB137-S8 / ATCC MYA-4627 / FGSC 10392</strain>
    </source>
</reference>
<dbReference type="InterPro" id="IPR011009">
    <property type="entry name" value="Kinase-like_dom_sf"/>
</dbReference>
<dbReference type="HOGENOM" id="CLU_021658_1_0_1"/>
<dbReference type="OrthoDB" id="5569250at2759"/>
<dbReference type="Pfam" id="PF17667">
    <property type="entry name" value="Pkinase_fungal"/>
    <property type="match status" value="1"/>
</dbReference>
<dbReference type="EMBL" id="JH971413">
    <property type="protein sequence ID" value="EKM75438.1"/>
    <property type="molecule type" value="Genomic_DNA"/>
</dbReference>
<gene>
    <name evidence="3" type="ORF">AGABI1DRAFT_132224</name>
</gene>
<dbReference type="RefSeq" id="XP_007333907.1">
    <property type="nucleotide sequence ID" value="XM_007333845.1"/>
</dbReference>
<evidence type="ECO:0000313" key="3">
    <source>
        <dbReference type="EMBL" id="EKM75438.1"/>
    </source>
</evidence>
<dbReference type="Proteomes" id="UP000008493">
    <property type="component" value="Unassembled WGS sequence"/>
</dbReference>
<evidence type="ECO:0000259" key="2">
    <source>
        <dbReference type="Pfam" id="PF17667"/>
    </source>
</evidence>
<name>K5WX89_AGABU</name>
<evidence type="ECO:0000313" key="4">
    <source>
        <dbReference type="Proteomes" id="UP000008493"/>
    </source>
</evidence>
<organism evidence="3 4">
    <name type="scientific">Agaricus bisporus var. burnettii (strain JB137-S8 / ATCC MYA-4627 / FGSC 10392)</name>
    <name type="common">White button mushroom</name>
    <dbReference type="NCBI Taxonomy" id="597362"/>
    <lineage>
        <taxon>Eukaryota</taxon>
        <taxon>Fungi</taxon>
        <taxon>Dikarya</taxon>
        <taxon>Basidiomycota</taxon>
        <taxon>Agaricomycotina</taxon>
        <taxon>Agaricomycetes</taxon>
        <taxon>Agaricomycetidae</taxon>
        <taxon>Agaricales</taxon>
        <taxon>Agaricineae</taxon>
        <taxon>Agaricaceae</taxon>
        <taxon>Agaricus</taxon>
    </lineage>
</organism>
<dbReference type="InParanoid" id="K5WX89"/>
<dbReference type="Gene3D" id="1.10.510.10">
    <property type="entry name" value="Transferase(Phosphotransferase) domain 1"/>
    <property type="match status" value="1"/>
</dbReference>
<dbReference type="STRING" id="597362.K5WX89"/>